<reference evidence="12" key="1">
    <citation type="submission" date="2018-02" db="EMBL/GenBank/DDBJ databases">
        <authorList>
            <person name="Moore K."/>
            <person name="Momper L."/>
        </authorList>
    </citation>
    <scope>NUCLEOTIDE SEQUENCE [LARGE SCALE GENOMIC DNA]</scope>
    <source>
        <strain evidence="12">ULC18</strain>
    </source>
</reference>
<feature type="domain" description="ABC transmembrane type-2" evidence="10">
    <location>
        <begin position="38"/>
        <end position="283"/>
    </location>
</feature>
<comment type="caution">
    <text evidence="11">The sequence shown here is derived from an EMBL/GenBank/DDBJ whole genome shotgun (WGS) entry which is preliminary data.</text>
</comment>
<keyword evidence="8 9" id="KW-0472">Membrane</keyword>
<feature type="transmembrane region" description="Helical" evidence="9">
    <location>
        <begin position="70"/>
        <end position="90"/>
    </location>
</feature>
<name>A0A2T1EAB1_9CYAN</name>
<feature type="transmembrane region" description="Helical" evidence="9">
    <location>
        <begin position="180"/>
        <end position="200"/>
    </location>
</feature>
<sequence length="291" mass="32166">MAISIQKNLSRSEAQRYWELLRVLVERNLSARYRGSVLGVFWSLLNPLTMTGLYTAIFGGVFATQYYGSLFGYAMAAFTGLTIINFFSAATSQALTSVVGNGPLLNKIRLPVSVFPVAVNAANVFQFLVGPMPLLAIVTVVNVRHHVLTHLAAPMPLAELVATIVTKSLINLAIFPLPLLALTLVCLGAGFLVSALFVFFRDLPYFYELVIFVLWISSPVFYPASIVPAHVRPLLELNPLFPIIECTRQIVLSGEPPDVSMLVRALVSSVVIFGLGWSCFRWWRPQFMDLL</sequence>
<evidence type="ECO:0000256" key="8">
    <source>
        <dbReference type="ARBA" id="ARBA00023136"/>
    </source>
</evidence>
<dbReference type="OrthoDB" id="9794365at2"/>
<evidence type="ECO:0000313" key="12">
    <source>
        <dbReference type="Proteomes" id="UP000239576"/>
    </source>
</evidence>
<dbReference type="Pfam" id="PF01061">
    <property type="entry name" value="ABC2_membrane"/>
    <property type="match status" value="1"/>
</dbReference>
<comment type="similarity">
    <text evidence="2 9">Belongs to the ABC-2 integral membrane protein family.</text>
</comment>
<dbReference type="GO" id="GO:0140359">
    <property type="term" value="F:ABC-type transporter activity"/>
    <property type="evidence" value="ECO:0007669"/>
    <property type="project" value="InterPro"/>
</dbReference>
<keyword evidence="6 9" id="KW-0812">Transmembrane</keyword>
<dbReference type="PANTHER" id="PTHR30413:SF8">
    <property type="entry name" value="TRANSPORT PERMEASE PROTEIN"/>
    <property type="match status" value="1"/>
</dbReference>
<keyword evidence="12" id="KW-1185">Reference proteome</keyword>
<dbReference type="InterPro" id="IPR013525">
    <property type="entry name" value="ABC2_TM"/>
</dbReference>
<evidence type="ECO:0000256" key="4">
    <source>
        <dbReference type="ARBA" id="ARBA00022475"/>
    </source>
</evidence>
<evidence type="ECO:0000259" key="10">
    <source>
        <dbReference type="PROSITE" id="PS51012"/>
    </source>
</evidence>
<dbReference type="GO" id="GO:0015920">
    <property type="term" value="P:lipopolysaccharide transport"/>
    <property type="evidence" value="ECO:0007669"/>
    <property type="project" value="TreeGrafter"/>
</dbReference>
<keyword evidence="7 9" id="KW-1133">Transmembrane helix</keyword>
<feature type="transmembrane region" description="Helical" evidence="9">
    <location>
        <begin position="261"/>
        <end position="283"/>
    </location>
</feature>
<gene>
    <name evidence="11" type="ORF">C7B82_10825</name>
</gene>
<dbReference type="AlphaFoldDB" id="A0A2T1EAB1"/>
<feature type="transmembrane region" description="Helical" evidence="9">
    <location>
        <begin position="209"/>
        <end position="231"/>
    </location>
</feature>
<organism evidence="11 12">
    <name type="scientific">Stenomitos frigidus ULC18</name>
    <dbReference type="NCBI Taxonomy" id="2107698"/>
    <lineage>
        <taxon>Bacteria</taxon>
        <taxon>Bacillati</taxon>
        <taxon>Cyanobacteriota</taxon>
        <taxon>Cyanophyceae</taxon>
        <taxon>Leptolyngbyales</taxon>
        <taxon>Leptolyngbyaceae</taxon>
        <taxon>Stenomitos</taxon>
    </lineage>
</organism>
<evidence type="ECO:0000256" key="2">
    <source>
        <dbReference type="ARBA" id="ARBA00007783"/>
    </source>
</evidence>
<dbReference type="PROSITE" id="PS51012">
    <property type="entry name" value="ABC_TM2"/>
    <property type="match status" value="1"/>
</dbReference>
<evidence type="ECO:0000256" key="6">
    <source>
        <dbReference type="ARBA" id="ARBA00022692"/>
    </source>
</evidence>
<dbReference type="EMBL" id="PVWK01000060">
    <property type="protein sequence ID" value="PSB29648.1"/>
    <property type="molecule type" value="Genomic_DNA"/>
</dbReference>
<keyword evidence="5" id="KW-0997">Cell inner membrane</keyword>
<evidence type="ECO:0000256" key="9">
    <source>
        <dbReference type="RuleBase" id="RU361157"/>
    </source>
</evidence>
<reference evidence="11 12" key="2">
    <citation type="submission" date="2018-03" db="EMBL/GenBank/DDBJ databases">
        <title>The ancient ancestry and fast evolution of plastids.</title>
        <authorList>
            <person name="Moore K.R."/>
            <person name="Magnabosco C."/>
            <person name="Momper L."/>
            <person name="Gold D.A."/>
            <person name="Bosak T."/>
            <person name="Fournier G.P."/>
        </authorList>
    </citation>
    <scope>NUCLEOTIDE SEQUENCE [LARGE SCALE GENOMIC DNA]</scope>
    <source>
        <strain evidence="11 12">ULC18</strain>
    </source>
</reference>
<dbReference type="RefSeq" id="WP_106256309.1">
    <property type="nucleotide sequence ID" value="NZ_CAWNSW010000079.1"/>
</dbReference>
<comment type="subcellular location">
    <subcellularLocation>
        <location evidence="1">Cell inner membrane</location>
        <topology evidence="1">Multi-pass membrane protein</topology>
    </subcellularLocation>
    <subcellularLocation>
        <location evidence="9">Cell membrane</location>
        <topology evidence="9">Multi-pass membrane protein</topology>
    </subcellularLocation>
</comment>
<dbReference type="PANTHER" id="PTHR30413">
    <property type="entry name" value="INNER MEMBRANE TRANSPORT PERMEASE"/>
    <property type="match status" value="1"/>
</dbReference>
<keyword evidence="4 9" id="KW-1003">Cell membrane</keyword>
<protein>
    <recommendedName>
        <fullName evidence="9">Transport permease protein</fullName>
    </recommendedName>
</protein>
<proteinExistence type="inferred from homology"/>
<evidence type="ECO:0000256" key="1">
    <source>
        <dbReference type="ARBA" id="ARBA00004429"/>
    </source>
</evidence>
<comment type="caution">
    <text evidence="9">Lacks conserved residue(s) required for the propagation of feature annotation.</text>
</comment>
<dbReference type="InterPro" id="IPR047817">
    <property type="entry name" value="ABC2_TM_bact-type"/>
</dbReference>
<dbReference type="Proteomes" id="UP000239576">
    <property type="component" value="Unassembled WGS sequence"/>
</dbReference>
<evidence type="ECO:0000256" key="5">
    <source>
        <dbReference type="ARBA" id="ARBA00022519"/>
    </source>
</evidence>
<accession>A0A2T1EAB1</accession>
<evidence type="ECO:0000256" key="7">
    <source>
        <dbReference type="ARBA" id="ARBA00022989"/>
    </source>
</evidence>
<feature type="transmembrane region" description="Helical" evidence="9">
    <location>
        <begin position="40"/>
        <end position="63"/>
    </location>
</feature>
<evidence type="ECO:0000256" key="3">
    <source>
        <dbReference type="ARBA" id="ARBA00022448"/>
    </source>
</evidence>
<evidence type="ECO:0000313" key="11">
    <source>
        <dbReference type="EMBL" id="PSB29648.1"/>
    </source>
</evidence>
<keyword evidence="3 9" id="KW-0813">Transport</keyword>
<dbReference type="GO" id="GO:0005886">
    <property type="term" value="C:plasma membrane"/>
    <property type="evidence" value="ECO:0007669"/>
    <property type="project" value="UniProtKB-SubCell"/>
</dbReference>